<evidence type="ECO:0000256" key="1">
    <source>
        <dbReference type="SAM" id="Phobius"/>
    </source>
</evidence>
<feature type="transmembrane region" description="Helical" evidence="1">
    <location>
        <begin position="28"/>
        <end position="48"/>
    </location>
</feature>
<gene>
    <name evidence="2" type="ORF">RHTO0S_12e00562g</name>
</gene>
<dbReference type="OrthoDB" id="411632at2759"/>
<protein>
    <submittedName>
        <fullName evidence="2">RHTO0S12e00562g1_1</fullName>
    </submittedName>
</protein>
<name>A0A061B863_RHOTO</name>
<keyword evidence="1" id="KW-0472">Membrane</keyword>
<organism evidence="2">
    <name type="scientific">Rhodotorula toruloides</name>
    <name type="common">Yeast</name>
    <name type="synonym">Rhodosporidium toruloides</name>
    <dbReference type="NCBI Taxonomy" id="5286"/>
    <lineage>
        <taxon>Eukaryota</taxon>
        <taxon>Fungi</taxon>
        <taxon>Dikarya</taxon>
        <taxon>Basidiomycota</taxon>
        <taxon>Pucciniomycotina</taxon>
        <taxon>Microbotryomycetes</taxon>
        <taxon>Sporidiobolales</taxon>
        <taxon>Sporidiobolaceae</taxon>
        <taxon>Rhodotorula</taxon>
    </lineage>
</organism>
<dbReference type="EMBL" id="LK052947">
    <property type="protein sequence ID" value="CDR46110.1"/>
    <property type="molecule type" value="Genomic_DNA"/>
</dbReference>
<keyword evidence="1" id="KW-1133">Transmembrane helix</keyword>
<keyword evidence="1" id="KW-0812">Transmembrane</keyword>
<dbReference type="AlphaFoldDB" id="A0A061B863"/>
<reference evidence="2" key="1">
    <citation type="journal article" date="2014" name="Genome Announc.">
        <title>Draft genome sequence of Rhodosporidium toruloides CECT1137, an oleaginous yeast of biotechnological interest.</title>
        <authorList>
            <person name="Morin N."/>
            <person name="Calcas X."/>
            <person name="Devillers H."/>
            <person name="Durrens P."/>
            <person name="Sherman D.J."/>
            <person name="Nicaud J.-M."/>
            <person name="Neuveglise C."/>
        </authorList>
    </citation>
    <scope>NUCLEOTIDE SEQUENCE</scope>
    <source>
        <strain evidence="2">CECT1137</strain>
    </source>
</reference>
<evidence type="ECO:0000313" key="2">
    <source>
        <dbReference type="EMBL" id="CDR46110.1"/>
    </source>
</evidence>
<sequence>MTVSSLLPSTAGYRPLPSLPRGAIPSRFPRISLGWLVSLVLFCVLVFSHSTLAPPIRRLDLDTVRSLPNKFGLRYPSVPSAAVREEEEERIEVVEEVEEPELEPEVHYGLQSDVTIVSGFYRVDSGKKHRVDEYHVWIKHFLETVEIPIVFYCSPDQHDYIAGLRGDKPITINSTYPTAFQMPPLENLGGEEWAIRQNKMDPENWMHVHDIYGIWTAKPWLVNEVAKANPYDSKYFMWVDAGSLREPNVPHPFTGLGKHLDEIYADVPNDTLLLASTTVPFEEELDYVQNATRMQPNDPTERLQGGWYGGTKEAVDWWETETTKVVVLQSALNRFTAKEQPVWNQAARLNWEKILIQQNAFRHGPDCGYDFWFTFEYWSDGRNCTIPVWNGPQKAKDKQARLLAQVKDEAVRLDDARMVKVRKAPAERRV</sequence>
<proteinExistence type="predicted"/>
<accession>A0A061B863</accession>